<keyword evidence="4" id="KW-1185">Reference proteome</keyword>
<accession>A0A0D2ALV2</accession>
<keyword evidence="1" id="KW-0808">Transferase</keyword>
<dbReference type="OrthoDB" id="66144at2759"/>
<organism evidence="3 4">
    <name type="scientific">Verruconis gallopava</name>
    <dbReference type="NCBI Taxonomy" id="253628"/>
    <lineage>
        <taxon>Eukaryota</taxon>
        <taxon>Fungi</taxon>
        <taxon>Dikarya</taxon>
        <taxon>Ascomycota</taxon>
        <taxon>Pezizomycotina</taxon>
        <taxon>Dothideomycetes</taxon>
        <taxon>Pleosporomycetidae</taxon>
        <taxon>Venturiales</taxon>
        <taxon>Sympoventuriaceae</taxon>
        <taxon>Verruconis</taxon>
    </lineage>
</organism>
<dbReference type="Proteomes" id="UP000053259">
    <property type="component" value="Unassembled WGS sequence"/>
</dbReference>
<dbReference type="CDD" id="cd02440">
    <property type="entry name" value="AdoMet_MTases"/>
    <property type="match status" value="1"/>
</dbReference>
<dbReference type="VEuPathDB" id="FungiDB:PV09_08280"/>
<dbReference type="GeneID" id="27316253"/>
<dbReference type="EMBL" id="KN847567">
    <property type="protein sequence ID" value="KIW00094.1"/>
    <property type="molecule type" value="Genomic_DNA"/>
</dbReference>
<evidence type="ECO:0000313" key="3">
    <source>
        <dbReference type="EMBL" id="KIW00094.1"/>
    </source>
</evidence>
<dbReference type="InParanoid" id="A0A0D2ALV2"/>
<dbReference type="AlphaFoldDB" id="A0A0D2ALV2"/>
<dbReference type="HOGENOM" id="CLU_037990_1_2_1"/>
<evidence type="ECO:0000259" key="2">
    <source>
        <dbReference type="Pfam" id="PF08241"/>
    </source>
</evidence>
<dbReference type="RefSeq" id="XP_016209963.1">
    <property type="nucleotide sequence ID" value="XM_016362146.1"/>
</dbReference>
<protein>
    <recommendedName>
        <fullName evidence="2">Methyltransferase type 11 domain-containing protein</fullName>
    </recommendedName>
</protein>
<sequence>MANDRFDKEAAEWDNNPVTVKSSKLAFGSLLEHVPELADERRAKELDVLEIGCGTGLLTLQVAPRVRSLTAVDTSSGMIKALQAKIDAGSFTNIHPLCLLLEDAEDPALRGKKFDLIISHLVLHHIPSLDDIITLMYKCLKPNGRIALTDFERFGPESRKFHPDSKMEGVQRHGITKIEMECAMHEAGFDKVQVCQAFRLEKSVEGGGSMEFPFLICMGVRR</sequence>
<evidence type="ECO:0000256" key="1">
    <source>
        <dbReference type="ARBA" id="ARBA00022679"/>
    </source>
</evidence>
<evidence type="ECO:0000313" key="4">
    <source>
        <dbReference type="Proteomes" id="UP000053259"/>
    </source>
</evidence>
<dbReference type="PANTHER" id="PTHR43861:SF3">
    <property type="entry name" value="PUTATIVE (AFU_ORTHOLOGUE AFUA_2G14390)-RELATED"/>
    <property type="match status" value="1"/>
</dbReference>
<dbReference type="SUPFAM" id="SSF53335">
    <property type="entry name" value="S-adenosyl-L-methionine-dependent methyltransferases"/>
    <property type="match status" value="1"/>
</dbReference>
<dbReference type="Pfam" id="PF08241">
    <property type="entry name" value="Methyltransf_11"/>
    <property type="match status" value="1"/>
</dbReference>
<feature type="domain" description="Methyltransferase type 11" evidence="2">
    <location>
        <begin position="49"/>
        <end position="147"/>
    </location>
</feature>
<dbReference type="Gene3D" id="3.40.50.150">
    <property type="entry name" value="Vaccinia Virus protein VP39"/>
    <property type="match status" value="1"/>
</dbReference>
<name>A0A0D2ALV2_9PEZI</name>
<dbReference type="InterPro" id="IPR013216">
    <property type="entry name" value="Methyltransf_11"/>
</dbReference>
<reference evidence="3 4" key="1">
    <citation type="submission" date="2015-01" db="EMBL/GenBank/DDBJ databases">
        <title>The Genome Sequence of Ochroconis gallopava CBS43764.</title>
        <authorList>
            <consortium name="The Broad Institute Genomics Platform"/>
            <person name="Cuomo C."/>
            <person name="de Hoog S."/>
            <person name="Gorbushina A."/>
            <person name="Stielow B."/>
            <person name="Teixiera M."/>
            <person name="Abouelleil A."/>
            <person name="Chapman S.B."/>
            <person name="Priest M."/>
            <person name="Young S.K."/>
            <person name="Wortman J."/>
            <person name="Nusbaum C."/>
            <person name="Birren B."/>
        </authorList>
    </citation>
    <scope>NUCLEOTIDE SEQUENCE [LARGE SCALE GENOMIC DNA]</scope>
    <source>
        <strain evidence="3 4">CBS 43764</strain>
    </source>
</reference>
<dbReference type="InterPro" id="IPR029063">
    <property type="entry name" value="SAM-dependent_MTases_sf"/>
</dbReference>
<proteinExistence type="predicted"/>
<dbReference type="STRING" id="253628.A0A0D2ALV2"/>
<dbReference type="GO" id="GO:0008757">
    <property type="term" value="F:S-adenosylmethionine-dependent methyltransferase activity"/>
    <property type="evidence" value="ECO:0007669"/>
    <property type="project" value="InterPro"/>
</dbReference>
<dbReference type="PANTHER" id="PTHR43861">
    <property type="entry name" value="TRANS-ACONITATE 2-METHYLTRANSFERASE-RELATED"/>
    <property type="match status" value="1"/>
</dbReference>
<gene>
    <name evidence="3" type="ORF">PV09_08280</name>
</gene>